<dbReference type="EMBL" id="GGEC01062238">
    <property type="protein sequence ID" value="MBX42722.1"/>
    <property type="molecule type" value="Transcribed_RNA"/>
</dbReference>
<dbReference type="AlphaFoldDB" id="A0A2P2NJR3"/>
<feature type="region of interest" description="Disordered" evidence="1">
    <location>
        <begin position="1"/>
        <end position="31"/>
    </location>
</feature>
<sequence length="31" mass="3728">MAYNEREISKKHQNFVSQNVTTEHKIQDTNH</sequence>
<feature type="compositionally biased region" description="Basic and acidic residues" evidence="1">
    <location>
        <begin position="22"/>
        <end position="31"/>
    </location>
</feature>
<name>A0A2P2NJR3_RHIMU</name>
<proteinExistence type="predicted"/>
<protein>
    <submittedName>
        <fullName evidence="2">Uncharacterized protein</fullName>
    </submittedName>
</protein>
<evidence type="ECO:0000256" key="1">
    <source>
        <dbReference type="SAM" id="MobiDB-lite"/>
    </source>
</evidence>
<organism evidence="2">
    <name type="scientific">Rhizophora mucronata</name>
    <name type="common">Asiatic mangrove</name>
    <dbReference type="NCBI Taxonomy" id="61149"/>
    <lineage>
        <taxon>Eukaryota</taxon>
        <taxon>Viridiplantae</taxon>
        <taxon>Streptophyta</taxon>
        <taxon>Embryophyta</taxon>
        <taxon>Tracheophyta</taxon>
        <taxon>Spermatophyta</taxon>
        <taxon>Magnoliopsida</taxon>
        <taxon>eudicotyledons</taxon>
        <taxon>Gunneridae</taxon>
        <taxon>Pentapetalae</taxon>
        <taxon>rosids</taxon>
        <taxon>fabids</taxon>
        <taxon>Malpighiales</taxon>
        <taxon>Rhizophoraceae</taxon>
        <taxon>Rhizophora</taxon>
    </lineage>
</organism>
<reference evidence="2" key="1">
    <citation type="submission" date="2018-02" db="EMBL/GenBank/DDBJ databases">
        <title>Rhizophora mucronata_Transcriptome.</title>
        <authorList>
            <person name="Meera S.P."/>
            <person name="Sreeshan A."/>
            <person name="Augustine A."/>
        </authorList>
    </citation>
    <scope>NUCLEOTIDE SEQUENCE</scope>
    <source>
        <tissue evidence="2">Leaf</tissue>
    </source>
</reference>
<accession>A0A2P2NJR3</accession>
<feature type="compositionally biased region" description="Basic and acidic residues" evidence="1">
    <location>
        <begin position="1"/>
        <end position="10"/>
    </location>
</feature>
<evidence type="ECO:0000313" key="2">
    <source>
        <dbReference type="EMBL" id="MBX42722.1"/>
    </source>
</evidence>